<feature type="domain" description="TonB-dependent receptor plug" evidence="9">
    <location>
        <begin position="135"/>
        <end position="237"/>
    </location>
</feature>
<dbReference type="SUPFAM" id="SSF49464">
    <property type="entry name" value="Carboxypeptidase regulatory domain-like"/>
    <property type="match status" value="1"/>
</dbReference>
<feature type="chain" id="PRO_5011431963" evidence="8">
    <location>
        <begin position="29"/>
        <end position="1089"/>
    </location>
</feature>
<evidence type="ECO:0000256" key="7">
    <source>
        <dbReference type="PROSITE-ProRule" id="PRU01360"/>
    </source>
</evidence>
<dbReference type="NCBIfam" id="TIGR04057">
    <property type="entry name" value="SusC_RagA_signa"/>
    <property type="match status" value="1"/>
</dbReference>
<evidence type="ECO:0000256" key="6">
    <source>
        <dbReference type="ARBA" id="ARBA00023237"/>
    </source>
</evidence>
<dbReference type="EMBL" id="FMZO01000002">
    <property type="protein sequence ID" value="SDC33217.1"/>
    <property type="molecule type" value="Genomic_DNA"/>
</dbReference>
<dbReference type="STRING" id="1285928.SAMN04487894_10263"/>
<dbReference type="Proteomes" id="UP000198757">
    <property type="component" value="Unassembled WGS sequence"/>
</dbReference>
<evidence type="ECO:0000256" key="2">
    <source>
        <dbReference type="ARBA" id="ARBA00022448"/>
    </source>
</evidence>
<dbReference type="InterPro" id="IPR008969">
    <property type="entry name" value="CarboxyPept-like_regulatory"/>
</dbReference>
<gene>
    <name evidence="10" type="ORF">SAMN04487894_10263</name>
</gene>
<dbReference type="Gene3D" id="2.60.40.1120">
    <property type="entry name" value="Carboxypeptidase-like, regulatory domain"/>
    <property type="match status" value="1"/>
</dbReference>
<keyword evidence="8" id="KW-0732">Signal</keyword>
<dbReference type="AlphaFoldDB" id="A0A1G6KQM9"/>
<feature type="signal peptide" evidence="8">
    <location>
        <begin position="1"/>
        <end position="28"/>
    </location>
</feature>
<evidence type="ECO:0000256" key="3">
    <source>
        <dbReference type="ARBA" id="ARBA00022452"/>
    </source>
</evidence>
<dbReference type="InterPro" id="IPR037066">
    <property type="entry name" value="Plug_dom_sf"/>
</dbReference>
<comment type="subcellular location">
    <subcellularLocation>
        <location evidence="1 7">Cell outer membrane</location>
        <topology evidence="1 7">Multi-pass membrane protein</topology>
    </subcellularLocation>
</comment>
<dbReference type="Gene3D" id="2.170.130.10">
    <property type="entry name" value="TonB-dependent receptor, plug domain"/>
    <property type="match status" value="1"/>
</dbReference>
<evidence type="ECO:0000256" key="5">
    <source>
        <dbReference type="ARBA" id="ARBA00023136"/>
    </source>
</evidence>
<evidence type="ECO:0000256" key="8">
    <source>
        <dbReference type="SAM" id="SignalP"/>
    </source>
</evidence>
<dbReference type="Pfam" id="PF07715">
    <property type="entry name" value="Plug"/>
    <property type="match status" value="1"/>
</dbReference>
<proteinExistence type="inferred from homology"/>
<dbReference type="NCBIfam" id="TIGR04056">
    <property type="entry name" value="OMP_RagA_SusC"/>
    <property type="match status" value="1"/>
</dbReference>
<dbReference type="InterPro" id="IPR023997">
    <property type="entry name" value="TonB-dep_OMP_SusC/RagA_CS"/>
</dbReference>
<dbReference type="InterPro" id="IPR012910">
    <property type="entry name" value="Plug_dom"/>
</dbReference>
<evidence type="ECO:0000256" key="1">
    <source>
        <dbReference type="ARBA" id="ARBA00004571"/>
    </source>
</evidence>
<dbReference type="InterPro" id="IPR023996">
    <property type="entry name" value="TonB-dep_OMP_SusC/RagA"/>
</dbReference>
<keyword evidence="11" id="KW-1185">Reference proteome</keyword>
<reference evidence="11" key="1">
    <citation type="submission" date="2016-10" db="EMBL/GenBank/DDBJ databases">
        <authorList>
            <person name="Varghese N."/>
            <person name="Submissions S."/>
        </authorList>
    </citation>
    <scope>NUCLEOTIDE SEQUENCE [LARGE SCALE GENOMIC DNA]</scope>
    <source>
        <strain evidence="11">DSM 25811 / CCM 8410 / LMG 26954 / E90</strain>
    </source>
</reference>
<accession>A0A1G6KQM9</accession>
<organism evidence="10 11">
    <name type="scientific">Niabella drilacis (strain DSM 25811 / CCM 8410 / CCUG 62505 / LMG 26954 / E90)</name>
    <dbReference type="NCBI Taxonomy" id="1285928"/>
    <lineage>
        <taxon>Bacteria</taxon>
        <taxon>Pseudomonadati</taxon>
        <taxon>Bacteroidota</taxon>
        <taxon>Chitinophagia</taxon>
        <taxon>Chitinophagales</taxon>
        <taxon>Chitinophagaceae</taxon>
        <taxon>Niabella</taxon>
    </lineage>
</organism>
<dbReference type="OrthoDB" id="601301at2"/>
<keyword evidence="3 7" id="KW-1134">Transmembrane beta strand</keyword>
<dbReference type="Pfam" id="PF13715">
    <property type="entry name" value="CarbopepD_reg_2"/>
    <property type="match status" value="1"/>
</dbReference>
<dbReference type="InterPro" id="IPR036942">
    <property type="entry name" value="Beta-barrel_TonB_sf"/>
</dbReference>
<keyword evidence="2 7" id="KW-0813">Transport</keyword>
<evidence type="ECO:0000259" key="9">
    <source>
        <dbReference type="Pfam" id="PF07715"/>
    </source>
</evidence>
<keyword evidence="4 7" id="KW-0812">Transmembrane</keyword>
<dbReference type="PROSITE" id="PS52016">
    <property type="entry name" value="TONB_DEPENDENT_REC_3"/>
    <property type="match status" value="1"/>
</dbReference>
<dbReference type="GO" id="GO:0009279">
    <property type="term" value="C:cell outer membrane"/>
    <property type="evidence" value="ECO:0007669"/>
    <property type="project" value="UniProtKB-SubCell"/>
</dbReference>
<evidence type="ECO:0000313" key="11">
    <source>
        <dbReference type="Proteomes" id="UP000198757"/>
    </source>
</evidence>
<keyword evidence="6 7" id="KW-0998">Cell outer membrane</keyword>
<sequence length="1089" mass="122039">MQTRFQKYVAGFPLLLCCLLLKPGTLQAATPAAHYHLPLLIRAMPVEGKVTDSAGNPVAGATIKIKGTSTAVATAADGSFRINVNAGDVLEITAIGYQPREITAGNETTLQIRLSAVAAALDEVVVVGYGTQRRSNLTGAVTSVSTKKLTDIPATNMSNTLAGRAPGVTVTNSSGLSGASSSIRIRGANGEPLYVIDGVIKSKAEFDALDPNEIDQMNVLKDAATASIYGSRAGNGVVVVTTKKGTVQKPALHFQTSFSGSTPTRTLLSDLTTATDELIYQNRVVQFNNEYNKRNDPLPNGETEFNYFKDKNYNVNDWVWRNPTVQKYLLDISGGSEKLNYYNMISYTGENGSYENLGYKKFNLRSNITAKITDDIRLNMNIAAAQQNSDKFYWPFSPDDDYDVSDFYRVTFNWPKLYPFYINADGAPADHITDYPVQTPMGSWQAWSVIDQVMGDRYIKTRKRQLNTIATLDINLHKITRGLAAKIVGNYEANDFLRKWYMTFQKNYVFIQGDPNNRFVPGPPDPNKTNTFNFSQQAPFLRYRQDNGWKYQFNAFLTYNRSFGKHAIDALAVFEQRQDHFYRSIATAYNPIADIDQFFPYSADPADRFADGLEGLGAAQSWIGRLNYNYASRYIVEASLRYDGNSAFAKGHKWGAYPSVSLAWRLSQESFFKDHVAFLNELKIRASYGTTGNDLDYTAIADPQTIQGFYYRETYQNSTPYVFGDRLYKTIRPSPVPVPGLTWATVENKNIGLDFATLSNRLSGRLDFFGNRMKDILASRVVAIPDVYGAMPAPENYAVRSFKGAEVDLQWNDKAGKEFTYGVYANMGYARDRWDVLDEPVAYGPDGVEHFRTRIGQPEDRIYGFKALGIVRTQQQLDELIAKGYNYYDRPPYMGAIIYEDVRGDGFTPGADGRIDGNDVQLLSKNGKPRVNYGFGFSVSWKGFSLDAHFQGVTAYDVMISNQDGPGIRQWGGNFRVYYPIWASDVWTPENPDARYPRVVGQNWLESGSDGSTFWIRNGAYMRLKNLNIAYALPARWISRMKLTNAQVFVNGTNLFAVSKLKEFQDPEQKNYDSYPVMRTLTAGLNLTF</sequence>
<dbReference type="SUPFAM" id="SSF56935">
    <property type="entry name" value="Porins"/>
    <property type="match status" value="1"/>
</dbReference>
<comment type="similarity">
    <text evidence="7">Belongs to the TonB-dependent receptor family.</text>
</comment>
<dbReference type="RefSeq" id="WP_090388699.1">
    <property type="nucleotide sequence ID" value="NZ_FMZO01000002.1"/>
</dbReference>
<evidence type="ECO:0000256" key="4">
    <source>
        <dbReference type="ARBA" id="ARBA00022692"/>
    </source>
</evidence>
<keyword evidence="5 7" id="KW-0472">Membrane</keyword>
<dbReference type="Gene3D" id="2.40.170.20">
    <property type="entry name" value="TonB-dependent receptor, beta-barrel domain"/>
    <property type="match status" value="1"/>
</dbReference>
<protein>
    <submittedName>
        <fullName evidence="10">TonB-linked outer membrane protein, SusC/RagA family</fullName>
    </submittedName>
</protein>
<name>A0A1G6KQM9_NIADE</name>
<evidence type="ECO:0000313" key="10">
    <source>
        <dbReference type="EMBL" id="SDC33217.1"/>
    </source>
</evidence>
<dbReference type="InterPro" id="IPR039426">
    <property type="entry name" value="TonB-dep_rcpt-like"/>
</dbReference>